<evidence type="ECO:0000256" key="1">
    <source>
        <dbReference type="SAM" id="MobiDB-lite"/>
    </source>
</evidence>
<dbReference type="OrthoDB" id="6931295at2759"/>
<sequence>MELDTPPEPPDPDGSRIFTNEDAPRASSQTSRKRPVDTEKSASVTFKKKTVTESSQSVPSIQTVFTHPSFAEGPESYDKDDKGPFIVHVSREISDPSAGTSIRALKFGQFMHKNKFTNIVSDGVKNVGRNKISVEFSSAQAANTFIISPILPLTKYQAKIPTYNITRMGLVRGVPVDWSMEEFVESLELPAGCGAVLKARRLNRKSSNEGTIEWLPTQSVVVTFRGQMLPSKIFSFYTSLPVEPYKYPTIQCLNCCRFGHIKAQCRSKPRCYRCAQPHTGESCDVIKEKATCIYCSGSHFASDKECPEFTRQQNIKLAMSQDSVSYMEASLRFPPVHKSYAEIARELFPTPIYFPLPSNPPHHPSNSPQPNSFNSPRRSYREKIIRPARTRAPLAKGYDKYAHRSFTNSPSSSLPNGCALGSSLPDSPPSQSKMLEVLSEFLLSIVAPCSEIPLPPNVAHNLSQLFNILNNGPNNLTTMEQ</sequence>
<comment type="caution">
    <text evidence="2">The sequence shown here is derived from an EMBL/GenBank/DDBJ whole genome shotgun (WGS) entry which is preliminary data.</text>
</comment>
<gene>
    <name evidence="2" type="primary">jg13891</name>
    <name evidence="2" type="ORF">PAEG_LOCUS16154</name>
</gene>
<feature type="compositionally biased region" description="Low complexity" evidence="1">
    <location>
        <begin position="364"/>
        <end position="377"/>
    </location>
</feature>
<dbReference type="Proteomes" id="UP000838756">
    <property type="component" value="Unassembled WGS sequence"/>
</dbReference>
<dbReference type="EMBL" id="CAKXAJ010025436">
    <property type="protein sequence ID" value="CAH2239448.1"/>
    <property type="molecule type" value="Genomic_DNA"/>
</dbReference>
<evidence type="ECO:0000313" key="2">
    <source>
        <dbReference type="EMBL" id="CAH2239448.1"/>
    </source>
</evidence>
<accession>A0A8S4RSD5</accession>
<feature type="region of interest" description="Disordered" evidence="1">
    <location>
        <begin position="358"/>
        <end position="378"/>
    </location>
</feature>
<name>A0A8S4RSD5_9NEOP</name>
<organism evidence="2 3">
    <name type="scientific">Pararge aegeria aegeria</name>
    <dbReference type="NCBI Taxonomy" id="348720"/>
    <lineage>
        <taxon>Eukaryota</taxon>
        <taxon>Metazoa</taxon>
        <taxon>Ecdysozoa</taxon>
        <taxon>Arthropoda</taxon>
        <taxon>Hexapoda</taxon>
        <taxon>Insecta</taxon>
        <taxon>Pterygota</taxon>
        <taxon>Neoptera</taxon>
        <taxon>Endopterygota</taxon>
        <taxon>Lepidoptera</taxon>
        <taxon>Glossata</taxon>
        <taxon>Ditrysia</taxon>
        <taxon>Papilionoidea</taxon>
        <taxon>Nymphalidae</taxon>
        <taxon>Satyrinae</taxon>
        <taxon>Satyrini</taxon>
        <taxon>Parargina</taxon>
        <taxon>Pararge</taxon>
    </lineage>
</organism>
<protein>
    <submittedName>
        <fullName evidence="2">Jg13891 protein</fullName>
    </submittedName>
</protein>
<keyword evidence="3" id="KW-1185">Reference proteome</keyword>
<feature type="region of interest" description="Disordered" evidence="1">
    <location>
        <begin position="1"/>
        <end position="59"/>
    </location>
</feature>
<feature type="compositionally biased region" description="Polar residues" evidence="1">
    <location>
        <begin position="406"/>
        <end position="415"/>
    </location>
</feature>
<dbReference type="AlphaFoldDB" id="A0A8S4RSD5"/>
<evidence type="ECO:0000313" key="3">
    <source>
        <dbReference type="Proteomes" id="UP000838756"/>
    </source>
</evidence>
<reference evidence="2" key="1">
    <citation type="submission" date="2022-03" db="EMBL/GenBank/DDBJ databases">
        <authorList>
            <person name="Lindestad O."/>
        </authorList>
    </citation>
    <scope>NUCLEOTIDE SEQUENCE</scope>
</reference>
<proteinExistence type="predicted"/>
<feature type="region of interest" description="Disordered" evidence="1">
    <location>
        <begin position="406"/>
        <end position="431"/>
    </location>
</feature>